<accession>B4IGW0</accession>
<gene>
    <name evidence="1" type="primary">Dsec\GM16325</name>
    <name evidence="1" type="ORF">Dsec_GM16325</name>
</gene>
<dbReference type="AlphaFoldDB" id="B4IGW0"/>
<dbReference type="HOGENOM" id="CLU_3406717_0_0_1"/>
<dbReference type="EMBL" id="CH480837">
    <property type="protein sequence ID" value="EDW49078.1"/>
    <property type="molecule type" value="Genomic_DNA"/>
</dbReference>
<organism evidence="2">
    <name type="scientific">Drosophila sechellia</name>
    <name type="common">Fruit fly</name>
    <dbReference type="NCBI Taxonomy" id="7238"/>
    <lineage>
        <taxon>Eukaryota</taxon>
        <taxon>Metazoa</taxon>
        <taxon>Ecdysozoa</taxon>
        <taxon>Arthropoda</taxon>
        <taxon>Hexapoda</taxon>
        <taxon>Insecta</taxon>
        <taxon>Pterygota</taxon>
        <taxon>Neoptera</taxon>
        <taxon>Endopterygota</taxon>
        <taxon>Diptera</taxon>
        <taxon>Brachycera</taxon>
        <taxon>Muscomorpha</taxon>
        <taxon>Ephydroidea</taxon>
        <taxon>Drosophilidae</taxon>
        <taxon>Drosophila</taxon>
        <taxon>Sophophora</taxon>
    </lineage>
</organism>
<proteinExistence type="predicted"/>
<keyword evidence="2" id="KW-1185">Reference proteome</keyword>
<evidence type="ECO:0000313" key="2">
    <source>
        <dbReference type="Proteomes" id="UP000001292"/>
    </source>
</evidence>
<dbReference type="PhylomeDB" id="B4IGW0"/>
<evidence type="ECO:0000313" key="1">
    <source>
        <dbReference type="EMBL" id="EDW49078.1"/>
    </source>
</evidence>
<dbReference type="Proteomes" id="UP000001292">
    <property type="component" value="Unassembled WGS sequence"/>
</dbReference>
<sequence>MNAPMCVCAPHFRPLFSAPYTSLLPAGAVV</sequence>
<protein>
    <submittedName>
        <fullName evidence="1">GM16325</fullName>
    </submittedName>
</protein>
<reference evidence="1 2" key="1">
    <citation type="journal article" date="2007" name="Nature">
        <title>Evolution of genes and genomes on the Drosophila phylogeny.</title>
        <authorList>
            <consortium name="Drosophila 12 Genomes Consortium"/>
            <person name="Clark A.G."/>
            <person name="Eisen M.B."/>
            <person name="Smith D.R."/>
            <person name="Bergman C.M."/>
            <person name="Oliver B."/>
            <person name="Markow T.A."/>
            <person name="Kaufman T.C."/>
            <person name="Kellis M."/>
            <person name="Gelbart W."/>
            <person name="Iyer V.N."/>
            <person name="Pollard D.A."/>
            <person name="Sackton T.B."/>
            <person name="Larracuente A.M."/>
            <person name="Singh N.D."/>
            <person name="Abad J.P."/>
            <person name="Abt D.N."/>
            <person name="Adryan B."/>
            <person name="Aguade M."/>
            <person name="Akashi H."/>
            <person name="Anderson W.W."/>
            <person name="Aquadro C.F."/>
            <person name="Ardell D.H."/>
            <person name="Arguello R."/>
            <person name="Artieri C.G."/>
            <person name="Barbash D.A."/>
            <person name="Barker D."/>
            <person name="Barsanti P."/>
            <person name="Batterham P."/>
            <person name="Batzoglou S."/>
            <person name="Begun D."/>
            <person name="Bhutkar A."/>
            <person name="Blanco E."/>
            <person name="Bosak S.A."/>
            <person name="Bradley R.K."/>
            <person name="Brand A.D."/>
            <person name="Brent M.R."/>
            <person name="Brooks A.N."/>
            <person name="Brown R.H."/>
            <person name="Butlin R.K."/>
            <person name="Caggese C."/>
            <person name="Calvi B.R."/>
            <person name="Bernardo de Carvalho A."/>
            <person name="Caspi A."/>
            <person name="Castrezana S."/>
            <person name="Celniker S.E."/>
            <person name="Chang J.L."/>
            <person name="Chapple C."/>
            <person name="Chatterji S."/>
            <person name="Chinwalla A."/>
            <person name="Civetta A."/>
            <person name="Clifton S.W."/>
            <person name="Comeron J.M."/>
            <person name="Costello J.C."/>
            <person name="Coyne J.A."/>
            <person name="Daub J."/>
            <person name="David R.G."/>
            <person name="Delcher A.L."/>
            <person name="Delehaunty K."/>
            <person name="Do C.B."/>
            <person name="Ebling H."/>
            <person name="Edwards K."/>
            <person name="Eickbush T."/>
            <person name="Evans J.D."/>
            <person name="Filipski A."/>
            <person name="Findeiss S."/>
            <person name="Freyhult E."/>
            <person name="Fulton L."/>
            <person name="Fulton R."/>
            <person name="Garcia A.C."/>
            <person name="Gardiner A."/>
            <person name="Garfield D.A."/>
            <person name="Garvin B.E."/>
            <person name="Gibson G."/>
            <person name="Gilbert D."/>
            <person name="Gnerre S."/>
            <person name="Godfrey J."/>
            <person name="Good R."/>
            <person name="Gotea V."/>
            <person name="Gravely B."/>
            <person name="Greenberg A.J."/>
            <person name="Griffiths-Jones S."/>
            <person name="Gross S."/>
            <person name="Guigo R."/>
            <person name="Gustafson E.A."/>
            <person name="Haerty W."/>
            <person name="Hahn M.W."/>
            <person name="Halligan D.L."/>
            <person name="Halpern A.L."/>
            <person name="Halter G.M."/>
            <person name="Han M.V."/>
            <person name="Heger A."/>
            <person name="Hillier L."/>
            <person name="Hinrichs A.S."/>
            <person name="Holmes I."/>
            <person name="Hoskins R.A."/>
            <person name="Hubisz M.J."/>
            <person name="Hultmark D."/>
            <person name="Huntley M.A."/>
            <person name="Jaffe D.B."/>
            <person name="Jagadeeshan S."/>
            <person name="Jeck W.R."/>
            <person name="Johnson J."/>
            <person name="Jones C.D."/>
            <person name="Jordan W.C."/>
            <person name="Karpen G.H."/>
            <person name="Kataoka E."/>
            <person name="Keightley P.D."/>
            <person name="Kheradpour P."/>
            <person name="Kirkness E.F."/>
            <person name="Koerich L.B."/>
            <person name="Kristiansen K."/>
            <person name="Kudrna D."/>
            <person name="Kulathinal R.J."/>
            <person name="Kumar S."/>
            <person name="Kwok R."/>
            <person name="Lander E."/>
            <person name="Langley C.H."/>
            <person name="Lapoint R."/>
            <person name="Lazzaro B.P."/>
            <person name="Lee S.J."/>
            <person name="Levesque L."/>
            <person name="Li R."/>
            <person name="Lin C.F."/>
            <person name="Lin M.F."/>
            <person name="Lindblad-Toh K."/>
            <person name="Llopart A."/>
            <person name="Long M."/>
            <person name="Low L."/>
            <person name="Lozovsky E."/>
            <person name="Lu J."/>
            <person name="Luo M."/>
            <person name="Machado C.A."/>
            <person name="Makalowski W."/>
            <person name="Marzo M."/>
            <person name="Matsuda M."/>
            <person name="Matzkin L."/>
            <person name="McAllister B."/>
            <person name="McBride C.S."/>
            <person name="McKernan B."/>
            <person name="McKernan K."/>
            <person name="Mendez-Lago M."/>
            <person name="Minx P."/>
            <person name="Mollenhauer M.U."/>
            <person name="Montooth K."/>
            <person name="Mount S.M."/>
            <person name="Mu X."/>
            <person name="Myers E."/>
            <person name="Negre B."/>
            <person name="Newfeld S."/>
            <person name="Nielsen R."/>
            <person name="Noor M.A."/>
            <person name="O'Grady P."/>
            <person name="Pachter L."/>
            <person name="Papaceit M."/>
            <person name="Parisi M.J."/>
            <person name="Parisi M."/>
            <person name="Parts L."/>
            <person name="Pedersen J.S."/>
            <person name="Pesole G."/>
            <person name="Phillippy A.M."/>
            <person name="Ponting C.P."/>
            <person name="Pop M."/>
            <person name="Porcelli D."/>
            <person name="Powell J.R."/>
            <person name="Prohaska S."/>
            <person name="Pruitt K."/>
            <person name="Puig M."/>
            <person name="Quesneville H."/>
            <person name="Ram K.R."/>
            <person name="Rand D."/>
            <person name="Rasmussen M.D."/>
            <person name="Reed L.K."/>
            <person name="Reenan R."/>
            <person name="Reily A."/>
            <person name="Remington K.A."/>
            <person name="Rieger T.T."/>
            <person name="Ritchie M.G."/>
            <person name="Robin C."/>
            <person name="Rogers Y.H."/>
            <person name="Rohde C."/>
            <person name="Rozas J."/>
            <person name="Rubenfield M.J."/>
            <person name="Ruiz A."/>
            <person name="Russo S."/>
            <person name="Salzberg S.L."/>
            <person name="Sanchez-Gracia A."/>
            <person name="Saranga D.J."/>
            <person name="Sato H."/>
            <person name="Schaeffer S.W."/>
            <person name="Schatz M.C."/>
            <person name="Schlenke T."/>
            <person name="Schwartz R."/>
            <person name="Segarra C."/>
            <person name="Singh R.S."/>
            <person name="Sirot L."/>
            <person name="Sirota M."/>
            <person name="Sisneros N.B."/>
            <person name="Smith C.D."/>
            <person name="Smith T.F."/>
            <person name="Spieth J."/>
            <person name="Stage D.E."/>
            <person name="Stark A."/>
            <person name="Stephan W."/>
            <person name="Strausberg R.L."/>
            <person name="Strempel S."/>
            <person name="Sturgill D."/>
            <person name="Sutton G."/>
            <person name="Sutton G.G."/>
            <person name="Tao W."/>
            <person name="Teichmann S."/>
            <person name="Tobari Y.N."/>
            <person name="Tomimura Y."/>
            <person name="Tsolas J.M."/>
            <person name="Valente V.L."/>
            <person name="Venter E."/>
            <person name="Venter J.C."/>
            <person name="Vicario S."/>
            <person name="Vieira F.G."/>
            <person name="Vilella A.J."/>
            <person name="Villasante A."/>
            <person name="Walenz B."/>
            <person name="Wang J."/>
            <person name="Wasserman M."/>
            <person name="Watts T."/>
            <person name="Wilson D."/>
            <person name="Wilson R.K."/>
            <person name="Wing R.A."/>
            <person name="Wolfner M.F."/>
            <person name="Wong A."/>
            <person name="Wong G.K."/>
            <person name="Wu C.I."/>
            <person name="Wu G."/>
            <person name="Yamamoto D."/>
            <person name="Yang H.P."/>
            <person name="Yang S.P."/>
            <person name="Yorke J.A."/>
            <person name="Yoshida K."/>
            <person name="Zdobnov E."/>
            <person name="Zhang P."/>
            <person name="Zhang Y."/>
            <person name="Zimin A.V."/>
            <person name="Baldwin J."/>
            <person name="Abdouelleil A."/>
            <person name="Abdulkadir J."/>
            <person name="Abebe A."/>
            <person name="Abera B."/>
            <person name="Abreu J."/>
            <person name="Acer S.C."/>
            <person name="Aftuck L."/>
            <person name="Alexander A."/>
            <person name="An P."/>
            <person name="Anderson E."/>
            <person name="Anderson S."/>
            <person name="Arachi H."/>
            <person name="Azer M."/>
            <person name="Bachantsang P."/>
            <person name="Barry A."/>
            <person name="Bayul T."/>
            <person name="Berlin A."/>
            <person name="Bessette D."/>
            <person name="Bloom T."/>
            <person name="Blye J."/>
            <person name="Boguslavskiy L."/>
            <person name="Bonnet C."/>
            <person name="Boukhgalter B."/>
            <person name="Bourzgui I."/>
            <person name="Brown A."/>
            <person name="Cahill P."/>
            <person name="Channer S."/>
            <person name="Cheshatsang Y."/>
            <person name="Chuda L."/>
            <person name="Citroen M."/>
            <person name="Collymore A."/>
            <person name="Cooke P."/>
            <person name="Costello M."/>
            <person name="D'Aco K."/>
            <person name="Daza R."/>
            <person name="De Haan G."/>
            <person name="DeGray S."/>
            <person name="DeMaso C."/>
            <person name="Dhargay N."/>
            <person name="Dooley K."/>
            <person name="Dooley E."/>
            <person name="Doricent M."/>
            <person name="Dorje P."/>
            <person name="Dorjee K."/>
            <person name="Dupes A."/>
            <person name="Elong R."/>
            <person name="Falk J."/>
            <person name="Farina A."/>
            <person name="Faro S."/>
            <person name="Ferguson D."/>
            <person name="Fisher S."/>
            <person name="Foley C.D."/>
            <person name="Franke A."/>
            <person name="Friedrich D."/>
            <person name="Gadbois L."/>
            <person name="Gearin G."/>
            <person name="Gearin C.R."/>
            <person name="Giannoukos G."/>
            <person name="Goode T."/>
            <person name="Graham J."/>
            <person name="Grandbois E."/>
            <person name="Grewal S."/>
            <person name="Gyaltsen K."/>
            <person name="Hafez N."/>
            <person name="Hagos B."/>
            <person name="Hall J."/>
            <person name="Henson C."/>
            <person name="Hollinger A."/>
            <person name="Honan T."/>
            <person name="Huard M.D."/>
            <person name="Hughes L."/>
            <person name="Hurhula B."/>
            <person name="Husby M.E."/>
            <person name="Kamat A."/>
            <person name="Kanga B."/>
            <person name="Kashin S."/>
            <person name="Khazanovich D."/>
            <person name="Kisner P."/>
            <person name="Lance K."/>
            <person name="Lara M."/>
            <person name="Lee W."/>
            <person name="Lennon N."/>
            <person name="Letendre F."/>
            <person name="LeVine R."/>
            <person name="Lipovsky A."/>
            <person name="Liu X."/>
            <person name="Liu J."/>
            <person name="Liu S."/>
            <person name="Lokyitsang T."/>
            <person name="Lokyitsang Y."/>
            <person name="Lubonja R."/>
            <person name="Lui A."/>
            <person name="MacDonald P."/>
            <person name="Magnisalis V."/>
            <person name="Maru K."/>
            <person name="Matthews C."/>
            <person name="McCusker W."/>
            <person name="McDonough S."/>
            <person name="Mehta T."/>
            <person name="Meldrim J."/>
            <person name="Meneus L."/>
            <person name="Mihai O."/>
            <person name="Mihalev A."/>
            <person name="Mihova T."/>
            <person name="Mittelman R."/>
            <person name="Mlenga V."/>
            <person name="Montmayeur A."/>
            <person name="Mulrain L."/>
            <person name="Navidi A."/>
            <person name="Naylor J."/>
            <person name="Negash T."/>
            <person name="Nguyen T."/>
            <person name="Nguyen N."/>
            <person name="Nicol R."/>
            <person name="Norbu C."/>
            <person name="Norbu N."/>
            <person name="Novod N."/>
            <person name="O'Neill B."/>
            <person name="Osman S."/>
            <person name="Markiewicz E."/>
            <person name="Oyono O.L."/>
            <person name="Patti C."/>
            <person name="Phunkhang P."/>
            <person name="Pierre F."/>
            <person name="Priest M."/>
            <person name="Raghuraman S."/>
            <person name="Rege F."/>
            <person name="Reyes R."/>
            <person name="Rise C."/>
            <person name="Rogov P."/>
            <person name="Ross K."/>
            <person name="Ryan E."/>
            <person name="Settipalli S."/>
            <person name="Shea T."/>
            <person name="Sherpa N."/>
            <person name="Shi L."/>
            <person name="Shih D."/>
            <person name="Sparrow T."/>
            <person name="Spaulding J."/>
            <person name="Stalker J."/>
            <person name="Stange-Thomann N."/>
            <person name="Stavropoulos S."/>
            <person name="Stone C."/>
            <person name="Strader C."/>
            <person name="Tesfaye S."/>
            <person name="Thomson T."/>
            <person name="Thoulutsang Y."/>
            <person name="Thoulutsang D."/>
            <person name="Topham K."/>
            <person name="Topping I."/>
            <person name="Tsamla T."/>
            <person name="Vassiliev H."/>
            <person name="Vo A."/>
            <person name="Wangchuk T."/>
            <person name="Wangdi T."/>
            <person name="Weiand M."/>
            <person name="Wilkinson J."/>
            <person name="Wilson A."/>
            <person name="Yadav S."/>
            <person name="Young G."/>
            <person name="Yu Q."/>
            <person name="Zembek L."/>
            <person name="Zhong D."/>
            <person name="Zimmer A."/>
            <person name="Zwirko Z."/>
            <person name="Jaffe D.B."/>
            <person name="Alvarez P."/>
            <person name="Brockman W."/>
            <person name="Butler J."/>
            <person name="Chin C."/>
            <person name="Gnerre S."/>
            <person name="Grabherr M."/>
            <person name="Kleber M."/>
            <person name="Mauceli E."/>
            <person name="MacCallum I."/>
        </authorList>
    </citation>
    <scope>NUCLEOTIDE SEQUENCE [LARGE SCALE GENOMIC DNA]</scope>
    <source>
        <strain evidence="2">Rob3c / Tucson 14021-0248.25</strain>
    </source>
</reference>
<name>B4IGW0_DROSE</name>